<dbReference type="PANTHER" id="PTHR30055">
    <property type="entry name" value="HTH-TYPE TRANSCRIPTIONAL REGULATOR RUTR"/>
    <property type="match status" value="1"/>
</dbReference>
<dbReference type="Gene3D" id="1.10.357.10">
    <property type="entry name" value="Tetracycline Repressor, domain 2"/>
    <property type="match status" value="1"/>
</dbReference>
<dbReference type="InterPro" id="IPR009057">
    <property type="entry name" value="Homeodomain-like_sf"/>
</dbReference>
<organism evidence="6 7">
    <name type="scientific">Celeribacter halophilus</name>
    <dbReference type="NCBI Taxonomy" id="576117"/>
    <lineage>
        <taxon>Bacteria</taxon>
        <taxon>Pseudomonadati</taxon>
        <taxon>Pseudomonadota</taxon>
        <taxon>Alphaproteobacteria</taxon>
        <taxon>Rhodobacterales</taxon>
        <taxon>Roseobacteraceae</taxon>
        <taxon>Celeribacter</taxon>
    </lineage>
</organism>
<dbReference type="InterPro" id="IPR036271">
    <property type="entry name" value="Tet_transcr_reg_TetR-rel_C_sf"/>
</dbReference>
<dbReference type="FunFam" id="1.10.10.60:FF:000141">
    <property type="entry name" value="TetR family transcriptional regulator"/>
    <property type="match status" value="1"/>
</dbReference>
<dbReference type="InterPro" id="IPR001647">
    <property type="entry name" value="HTH_TetR"/>
</dbReference>
<dbReference type="STRING" id="576117.SAMN04488138_107118"/>
<sequence length="207" mass="23109">MIQNTSRIKKGRKFDQVIAGARTVFLRDGFEGASVDDIAREAAVSKATLYSYFPDKRVLFLEIAALETRRQADAFEERIDDTHPPEVVLPTAGRKILDFLLSDFGIAVFRIAVAEGERFPEIGHKFYDSGPRLVKDRLSQYLASWVAQGALTIDDVELAAEQFVELCKVRLIPKRLFQGPSAPDSAERDKIVESAVALFLACYGTRP</sequence>
<dbReference type="EMBL" id="FORY01000007">
    <property type="protein sequence ID" value="SFJ62982.1"/>
    <property type="molecule type" value="Genomic_DNA"/>
</dbReference>
<keyword evidence="7" id="KW-1185">Reference proteome</keyword>
<dbReference type="Pfam" id="PF00440">
    <property type="entry name" value="TetR_N"/>
    <property type="match status" value="1"/>
</dbReference>
<dbReference type="GO" id="GO:0003700">
    <property type="term" value="F:DNA-binding transcription factor activity"/>
    <property type="evidence" value="ECO:0007669"/>
    <property type="project" value="TreeGrafter"/>
</dbReference>
<keyword evidence="3" id="KW-0804">Transcription</keyword>
<proteinExistence type="predicted"/>
<evidence type="ECO:0000313" key="7">
    <source>
        <dbReference type="Proteomes" id="UP000183299"/>
    </source>
</evidence>
<feature type="domain" description="HTH tetR-type" evidence="5">
    <location>
        <begin position="11"/>
        <end position="71"/>
    </location>
</feature>
<gene>
    <name evidence="6" type="ORF">SAMN04488138_107118</name>
</gene>
<dbReference type="Proteomes" id="UP000183299">
    <property type="component" value="Unassembled WGS sequence"/>
</dbReference>
<dbReference type="GeneID" id="98665017"/>
<evidence type="ECO:0000256" key="1">
    <source>
        <dbReference type="ARBA" id="ARBA00023015"/>
    </source>
</evidence>
<dbReference type="PROSITE" id="PS01081">
    <property type="entry name" value="HTH_TETR_1"/>
    <property type="match status" value="1"/>
</dbReference>
<evidence type="ECO:0000256" key="3">
    <source>
        <dbReference type="ARBA" id="ARBA00023163"/>
    </source>
</evidence>
<keyword evidence="1" id="KW-0805">Transcription regulation</keyword>
<protein>
    <submittedName>
        <fullName evidence="6">Transcriptional regulator, TetR family</fullName>
    </submittedName>
</protein>
<dbReference type="PROSITE" id="PS50977">
    <property type="entry name" value="HTH_TETR_2"/>
    <property type="match status" value="1"/>
</dbReference>
<dbReference type="OrthoDB" id="9816431at2"/>
<dbReference type="InterPro" id="IPR050109">
    <property type="entry name" value="HTH-type_TetR-like_transc_reg"/>
</dbReference>
<keyword evidence="2 4" id="KW-0238">DNA-binding</keyword>
<evidence type="ECO:0000256" key="2">
    <source>
        <dbReference type="ARBA" id="ARBA00023125"/>
    </source>
</evidence>
<reference evidence="6 7" key="1">
    <citation type="submission" date="2016-10" db="EMBL/GenBank/DDBJ databases">
        <authorList>
            <person name="de Groot N.N."/>
        </authorList>
    </citation>
    <scope>NUCLEOTIDE SEQUENCE [LARGE SCALE GENOMIC DNA]</scope>
    <source>
        <strain evidence="6 7">CGMCC 1.8891</strain>
    </source>
</reference>
<evidence type="ECO:0000259" key="5">
    <source>
        <dbReference type="PROSITE" id="PS50977"/>
    </source>
</evidence>
<dbReference type="SUPFAM" id="SSF46689">
    <property type="entry name" value="Homeodomain-like"/>
    <property type="match status" value="1"/>
</dbReference>
<dbReference type="Gene3D" id="1.10.10.60">
    <property type="entry name" value="Homeodomain-like"/>
    <property type="match status" value="1"/>
</dbReference>
<dbReference type="InterPro" id="IPR023772">
    <property type="entry name" value="DNA-bd_HTH_TetR-type_CS"/>
</dbReference>
<evidence type="ECO:0000256" key="4">
    <source>
        <dbReference type="PROSITE-ProRule" id="PRU00335"/>
    </source>
</evidence>
<name>A0A1I3SXM6_9RHOB</name>
<dbReference type="PRINTS" id="PR00455">
    <property type="entry name" value="HTHTETR"/>
</dbReference>
<dbReference type="RefSeq" id="WP_066604394.1">
    <property type="nucleotide sequence ID" value="NZ_FORY01000007.1"/>
</dbReference>
<dbReference type="GO" id="GO:0000976">
    <property type="term" value="F:transcription cis-regulatory region binding"/>
    <property type="evidence" value="ECO:0007669"/>
    <property type="project" value="TreeGrafter"/>
</dbReference>
<evidence type="ECO:0000313" key="6">
    <source>
        <dbReference type="EMBL" id="SFJ62982.1"/>
    </source>
</evidence>
<dbReference type="AlphaFoldDB" id="A0A1I3SXM6"/>
<accession>A0A1I3SXM6</accession>
<feature type="DNA-binding region" description="H-T-H motif" evidence="4">
    <location>
        <begin position="34"/>
        <end position="53"/>
    </location>
</feature>
<dbReference type="PANTHER" id="PTHR30055:SF146">
    <property type="entry name" value="HTH-TYPE TRANSCRIPTIONAL DUAL REGULATOR CECR"/>
    <property type="match status" value="1"/>
</dbReference>
<dbReference type="InterPro" id="IPR039536">
    <property type="entry name" value="TetR_C_Proteobacteria"/>
</dbReference>
<dbReference type="SUPFAM" id="SSF48498">
    <property type="entry name" value="Tetracyclin repressor-like, C-terminal domain"/>
    <property type="match status" value="1"/>
</dbReference>
<dbReference type="Pfam" id="PF14246">
    <property type="entry name" value="TetR_C_7"/>
    <property type="match status" value="1"/>
</dbReference>